<dbReference type="InterPro" id="IPR006016">
    <property type="entry name" value="UspA"/>
</dbReference>
<dbReference type="PANTHER" id="PTHR46268">
    <property type="entry name" value="STRESS RESPONSE PROTEIN NHAX"/>
    <property type="match status" value="1"/>
</dbReference>
<dbReference type="PRINTS" id="PR01438">
    <property type="entry name" value="UNVRSLSTRESS"/>
</dbReference>
<protein>
    <submittedName>
        <fullName evidence="5">Universal stress protein</fullName>
    </submittedName>
</protein>
<keyword evidence="2" id="KW-0547">Nucleotide-binding</keyword>
<dbReference type="Pfam" id="PF00582">
    <property type="entry name" value="Usp"/>
    <property type="match status" value="2"/>
</dbReference>
<accession>A0ABZ1IEU7</accession>
<name>A0ABZ1IEU7_9PSEU</name>
<dbReference type="Gene3D" id="3.40.50.620">
    <property type="entry name" value="HUPs"/>
    <property type="match status" value="2"/>
</dbReference>
<dbReference type="SUPFAM" id="SSF52402">
    <property type="entry name" value="Adenine nucleotide alpha hydrolases-like"/>
    <property type="match status" value="2"/>
</dbReference>
<feature type="domain" description="UspA" evidence="4">
    <location>
        <begin position="156"/>
        <end position="291"/>
    </location>
</feature>
<evidence type="ECO:0000256" key="1">
    <source>
        <dbReference type="ARBA" id="ARBA00008791"/>
    </source>
</evidence>
<comment type="similarity">
    <text evidence="1">Belongs to the universal stress protein A family.</text>
</comment>
<proteinExistence type="inferred from homology"/>
<dbReference type="InterPro" id="IPR006015">
    <property type="entry name" value="Universal_stress_UspA"/>
</dbReference>
<evidence type="ECO:0000313" key="6">
    <source>
        <dbReference type="Proteomes" id="UP001330812"/>
    </source>
</evidence>
<evidence type="ECO:0000259" key="4">
    <source>
        <dbReference type="Pfam" id="PF00582"/>
    </source>
</evidence>
<dbReference type="RefSeq" id="WP_326834986.1">
    <property type="nucleotide sequence ID" value="NZ_CP142149.1"/>
</dbReference>
<evidence type="ECO:0000313" key="5">
    <source>
        <dbReference type="EMBL" id="WSE32178.1"/>
    </source>
</evidence>
<keyword evidence="3" id="KW-0067">ATP-binding</keyword>
<keyword evidence="6" id="KW-1185">Reference proteome</keyword>
<dbReference type="PANTHER" id="PTHR46268:SF27">
    <property type="entry name" value="UNIVERSAL STRESS PROTEIN RV2623"/>
    <property type="match status" value="1"/>
</dbReference>
<dbReference type="EMBL" id="CP142149">
    <property type="protein sequence ID" value="WSE32178.1"/>
    <property type="molecule type" value="Genomic_DNA"/>
</dbReference>
<feature type="domain" description="UspA" evidence="4">
    <location>
        <begin position="6"/>
        <end position="143"/>
    </location>
</feature>
<organism evidence="5 6">
    <name type="scientific">Amycolatopsis rhabdoformis</name>
    <dbReference type="NCBI Taxonomy" id="1448059"/>
    <lineage>
        <taxon>Bacteria</taxon>
        <taxon>Bacillati</taxon>
        <taxon>Actinomycetota</taxon>
        <taxon>Actinomycetes</taxon>
        <taxon>Pseudonocardiales</taxon>
        <taxon>Pseudonocardiaceae</taxon>
        <taxon>Amycolatopsis</taxon>
    </lineage>
</organism>
<dbReference type="Proteomes" id="UP001330812">
    <property type="component" value="Chromosome"/>
</dbReference>
<gene>
    <name evidence="5" type="ORF">VSH64_08655</name>
</gene>
<sequence>MAGPERRTVLAGIDGSASAVHAAVWAAEAAARRGAVLRLVQAYVVPSPGVSGIAVRAVREGFRSRAESWLAEAESAVLEQRPSLPIERCAVEGSRVGVLLGESSDVDLAVLGSRGLGGFTGLLVGSTAVALAAHSPCPVVVVRGPKPDDPPPSAGPVLVGLDGSPDSTDALGFACGEAAAHGTELVAVHTWSEITPEGVLRKRGFDPESVEVAERRLVEEQLAPWRAEFPALPVRVVVVRGRPVRALLERGADARLIVVGSRGRGGFTGMLLGSTSQALLVHSACPVAVVRPGSRTC</sequence>
<reference evidence="5 6" key="1">
    <citation type="journal article" date="2015" name="Int. J. Syst. Evol. Microbiol.">
        <title>Amycolatopsis rhabdoformis sp. nov., an actinomycete isolated from a tropical forest soil.</title>
        <authorList>
            <person name="Souza W.R."/>
            <person name="Silva R.E."/>
            <person name="Goodfellow M."/>
            <person name="Busarakam K."/>
            <person name="Figueiro F.S."/>
            <person name="Ferreira D."/>
            <person name="Rodrigues-Filho E."/>
            <person name="Moraes L.A.B."/>
            <person name="Zucchi T.D."/>
        </authorList>
    </citation>
    <scope>NUCLEOTIDE SEQUENCE [LARGE SCALE GENOMIC DNA]</scope>
    <source>
        <strain evidence="5 6">NCIMB 14900</strain>
    </source>
</reference>
<evidence type="ECO:0000256" key="2">
    <source>
        <dbReference type="ARBA" id="ARBA00022741"/>
    </source>
</evidence>
<evidence type="ECO:0000256" key="3">
    <source>
        <dbReference type="ARBA" id="ARBA00022840"/>
    </source>
</evidence>
<dbReference type="InterPro" id="IPR014729">
    <property type="entry name" value="Rossmann-like_a/b/a_fold"/>
</dbReference>